<keyword evidence="1" id="KW-0175">Coiled coil</keyword>
<dbReference type="VEuPathDB" id="TriTrypDB:BSAL_25515"/>
<evidence type="ECO:0000313" key="3">
    <source>
        <dbReference type="Proteomes" id="UP000051952"/>
    </source>
</evidence>
<reference evidence="3" key="1">
    <citation type="submission" date="2015-09" db="EMBL/GenBank/DDBJ databases">
        <authorList>
            <consortium name="Pathogen Informatics"/>
        </authorList>
    </citation>
    <scope>NUCLEOTIDE SEQUENCE [LARGE SCALE GENOMIC DNA]</scope>
    <source>
        <strain evidence="3">Lake Konstanz</strain>
    </source>
</reference>
<proteinExistence type="predicted"/>
<gene>
    <name evidence="2" type="ORF">BSAL_25515</name>
</gene>
<evidence type="ECO:0000313" key="2">
    <source>
        <dbReference type="EMBL" id="CUG90204.1"/>
    </source>
</evidence>
<dbReference type="EMBL" id="CYKH01001803">
    <property type="protein sequence ID" value="CUG90204.1"/>
    <property type="molecule type" value="Genomic_DNA"/>
</dbReference>
<dbReference type="OMA" id="ANTRAEH"/>
<dbReference type="AlphaFoldDB" id="A0A0S4JLR7"/>
<organism evidence="2 3">
    <name type="scientific">Bodo saltans</name>
    <name type="common">Flagellated protozoan</name>
    <dbReference type="NCBI Taxonomy" id="75058"/>
    <lineage>
        <taxon>Eukaryota</taxon>
        <taxon>Discoba</taxon>
        <taxon>Euglenozoa</taxon>
        <taxon>Kinetoplastea</taxon>
        <taxon>Metakinetoplastina</taxon>
        <taxon>Eubodonida</taxon>
        <taxon>Bodonidae</taxon>
        <taxon>Bodo</taxon>
    </lineage>
</organism>
<name>A0A0S4JLR7_BODSA</name>
<feature type="coiled-coil region" evidence="1">
    <location>
        <begin position="241"/>
        <end position="268"/>
    </location>
</feature>
<sequence length="305" mass="33286">MASTTSASSHDNNNSVASLFDHLDAATTDCLQSFQDGVAAAQKELGKEQERLQQLERSLRIAKDRNATMVRDKSDAERRVDALTVECARVRTLNVQLTDNMNKATQHVNAVREPRATASVSIKENDDNAAQLRSQYIQMAQSFVGTALQALSTNKHPKVLQSKLAALQQDITAARGRISTLRAASANRLSSVAVSQHEKVQAPMASHHHGSCSVELNSLMLELAALHEADANTRAEHHQTQRSLVAERDSLRDRVRQLTKQLETIEVQSVDVQSSYNALVNEVCGSACRRCGGALWTIGGDSGHE</sequence>
<protein>
    <submittedName>
        <fullName evidence="2">Uncharacterized protein</fullName>
    </submittedName>
</protein>
<feature type="coiled-coil region" evidence="1">
    <location>
        <begin position="38"/>
        <end position="72"/>
    </location>
</feature>
<evidence type="ECO:0000256" key="1">
    <source>
        <dbReference type="SAM" id="Coils"/>
    </source>
</evidence>
<dbReference type="Proteomes" id="UP000051952">
    <property type="component" value="Unassembled WGS sequence"/>
</dbReference>
<accession>A0A0S4JLR7</accession>
<keyword evidence="3" id="KW-1185">Reference proteome</keyword>